<sequence>MKKFLSTLMVSAAMVAIINPLSAQNCDWEPELETVLYGKCINLIGPGGTMGYYCDTIAFGENGADCTKNNPWY</sequence>
<dbReference type="EMBL" id="MDGQ01000003">
    <property type="protein sequence ID" value="OEK06688.1"/>
    <property type="molecule type" value="Genomic_DNA"/>
</dbReference>
<name>A0A1E5T5S0_9BACT</name>
<dbReference type="Proteomes" id="UP000095552">
    <property type="component" value="Unassembled WGS sequence"/>
</dbReference>
<gene>
    <name evidence="2" type="ORF">BFP71_03215</name>
</gene>
<reference evidence="2 3" key="1">
    <citation type="submission" date="2016-08" db="EMBL/GenBank/DDBJ databases">
        <title>Draft genome of Fabibacter sp. strain SK-8.</title>
        <authorList>
            <person name="Wong S.-K."/>
            <person name="Hamasaki K."/>
            <person name="Yoshizawa S."/>
        </authorList>
    </citation>
    <scope>NUCLEOTIDE SEQUENCE [LARGE SCALE GENOMIC DNA]</scope>
    <source>
        <strain evidence="2 3">SK-8</strain>
    </source>
</reference>
<accession>A0A1E5T5S0</accession>
<dbReference type="STRING" id="1563681.BFP71_03215"/>
<evidence type="ECO:0000313" key="2">
    <source>
        <dbReference type="EMBL" id="OEK06688.1"/>
    </source>
</evidence>
<feature type="signal peptide" evidence="1">
    <location>
        <begin position="1"/>
        <end position="23"/>
    </location>
</feature>
<evidence type="ECO:0000256" key="1">
    <source>
        <dbReference type="SAM" id="SignalP"/>
    </source>
</evidence>
<dbReference type="AlphaFoldDB" id="A0A1E5T5S0"/>
<protein>
    <submittedName>
        <fullName evidence="2">Uncharacterized protein</fullName>
    </submittedName>
</protein>
<keyword evidence="3" id="KW-1185">Reference proteome</keyword>
<comment type="caution">
    <text evidence="2">The sequence shown here is derived from an EMBL/GenBank/DDBJ whole genome shotgun (WGS) entry which is preliminary data.</text>
</comment>
<keyword evidence="1" id="KW-0732">Signal</keyword>
<organism evidence="2 3">
    <name type="scientific">Roseivirga misakiensis</name>
    <dbReference type="NCBI Taxonomy" id="1563681"/>
    <lineage>
        <taxon>Bacteria</taxon>
        <taxon>Pseudomonadati</taxon>
        <taxon>Bacteroidota</taxon>
        <taxon>Cytophagia</taxon>
        <taxon>Cytophagales</taxon>
        <taxon>Roseivirgaceae</taxon>
        <taxon>Roseivirga</taxon>
    </lineage>
</organism>
<proteinExistence type="predicted"/>
<evidence type="ECO:0000313" key="3">
    <source>
        <dbReference type="Proteomes" id="UP000095552"/>
    </source>
</evidence>
<dbReference type="RefSeq" id="WP_069834000.1">
    <property type="nucleotide sequence ID" value="NZ_MDGQ01000003.1"/>
</dbReference>
<feature type="chain" id="PRO_5009186023" evidence="1">
    <location>
        <begin position="24"/>
        <end position="73"/>
    </location>
</feature>